<gene>
    <name evidence="1" type="ORF">H8S09_02520</name>
</gene>
<sequence>MNELDLSLYDYVGGDKSAGSEVMLKEAQIYGMERKFEHNRLIKKIIAQISDKFMGKVNREIDSCSRDRRDLRQREKISTGLHFYIHARDICGMDISREPYKFRDLTELERVAVSKLIGDKVSERIRKKCNKGPRGTQASVIVKYYWAGPSGNKGVEVLIEWTAQNGYAGRIKGKEWY</sequence>
<evidence type="ECO:0000313" key="1">
    <source>
        <dbReference type="EMBL" id="MBC5661776.1"/>
    </source>
</evidence>
<evidence type="ECO:0000313" key="2">
    <source>
        <dbReference type="Proteomes" id="UP000615234"/>
    </source>
</evidence>
<name>A0A8I0AK86_9FIRM</name>
<reference evidence="1 2" key="1">
    <citation type="submission" date="2020-08" db="EMBL/GenBank/DDBJ databases">
        <title>Genome public.</title>
        <authorList>
            <person name="Liu C."/>
            <person name="Sun Q."/>
        </authorList>
    </citation>
    <scope>NUCLEOTIDE SEQUENCE [LARGE SCALE GENOMIC DNA]</scope>
    <source>
        <strain evidence="1 2">NSJ-10</strain>
    </source>
</reference>
<dbReference type="AlphaFoldDB" id="A0A8I0AK86"/>
<proteinExistence type="predicted"/>
<accession>A0A8I0AK86</accession>
<keyword evidence="2" id="KW-1185">Reference proteome</keyword>
<dbReference type="RefSeq" id="WP_186847304.1">
    <property type="nucleotide sequence ID" value="NZ_JACOOX010000002.1"/>
</dbReference>
<dbReference type="Proteomes" id="UP000615234">
    <property type="component" value="Unassembled WGS sequence"/>
</dbReference>
<dbReference type="EMBL" id="JACOOX010000002">
    <property type="protein sequence ID" value="MBC5661776.1"/>
    <property type="molecule type" value="Genomic_DNA"/>
</dbReference>
<comment type="caution">
    <text evidence="1">The sequence shown here is derived from an EMBL/GenBank/DDBJ whole genome shotgun (WGS) entry which is preliminary data.</text>
</comment>
<protein>
    <submittedName>
        <fullName evidence="1">Uncharacterized protein</fullName>
    </submittedName>
</protein>
<organism evidence="1 2">
    <name type="scientific">Coprococcus hominis</name>
    <name type="common">ex Liu et al. 2022</name>
    <dbReference type="NCBI Taxonomy" id="2763039"/>
    <lineage>
        <taxon>Bacteria</taxon>
        <taxon>Bacillati</taxon>
        <taxon>Bacillota</taxon>
        <taxon>Clostridia</taxon>
        <taxon>Lachnospirales</taxon>
        <taxon>Lachnospiraceae</taxon>
        <taxon>Coprococcus</taxon>
    </lineage>
</organism>